<sequence length="417" mass="47938">SEEQNRESAAFIEDLKSKLDEKERILILTQQEIGEVNENRSQVMAKTQDELQKANNQIQQLHDELIAAHTMASRTVAEAEVERGDLNKLHEEVAKWKHQTSALEKNKALLLSERTTLKQEIDVAQERLQSVKAQVKTLQQTIDEQAKSLAGQTKENKSILEAAKVEYSKEIAKLKNCHTLALENSSNTANERIEQLELELNQAKEQNSQLKLSTEILDKKREECERALKETKQRAASYMEDLQTTKLSYQQTKSSLATLERKMNVVEQEKNTVLHERNELQQKYDSKSKSQDNKIAIAMTEKDKMIERLTSEITQYKQLKNPSPNQESKTEVDRLEEILAQKDEEISLLQQTVHRECLERTSMLEKMRSAKIVPDIMEFSNPAIHEEEESQPTPGTGLASLYEKLRRSKKSKTKKAI</sequence>
<reference evidence="3 4" key="1">
    <citation type="journal article" date="2014" name="Genome Biol. Evol.">
        <title>The secreted proteins of Achlya hypogyna and Thraustotheca clavata identify the ancestral oomycete secretome and reveal gene acquisitions by horizontal gene transfer.</title>
        <authorList>
            <person name="Misner I."/>
            <person name="Blouin N."/>
            <person name="Leonard G."/>
            <person name="Richards T.A."/>
            <person name="Lane C.E."/>
        </authorList>
    </citation>
    <scope>NUCLEOTIDE SEQUENCE [LARGE SCALE GENOMIC DNA]</scope>
    <source>
        <strain evidence="3 4">ATCC 34112</strain>
    </source>
</reference>
<evidence type="ECO:0000313" key="3">
    <source>
        <dbReference type="EMBL" id="OQS05170.1"/>
    </source>
</evidence>
<organism evidence="3 4">
    <name type="scientific">Thraustotheca clavata</name>
    <dbReference type="NCBI Taxonomy" id="74557"/>
    <lineage>
        <taxon>Eukaryota</taxon>
        <taxon>Sar</taxon>
        <taxon>Stramenopiles</taxon>
        <taxon>Oomycota</taxon>
        <taxon>Saprolegniomycetes</taxon>
        <taxon>Saprolegniales</taxon>
        <taxon>Achlyaceae</taxon>
        <taxon>Thraustotheca</taxon>
    </lineage>
</organism>
<evidence type="ECO:0000313" key="4">
    <source>
        <dbReference type="Proteomes" id="UP000243217"/>
    </source>
</evidence>
<feature type="compositionally biased region" description="Basic residues" evidence="2">
    <location>
        <begin position="406"/>
        <end position="417"/>
    </location>
</feature>
<name>A0A1W0A560_9STRA</name>
<evidence type="ECO:0000256" key="1">
    <source>
        <dbReference type="SAM" id="Coils"/>
    </source>
</evidence>
<feature type="coiled-coil region" evidence="1">
    <location>
        <begin position="179"/>
        <end position="283"/>
    </location>
</feature>
<dbReference type="Proteomes" id="UP000243217">
    <property type="component" value="Unassembled WGS sequence"/>
</dbReference>
<evidence type="ECO:0000256" key="2">
    <source>
        <dbReference type="SAM" id="MobiDB-lite"/>
    </source>
</evidence>
<dbReference type="AlphaFoldDB" id="A0A1W0A560"/>
<keyword evidence="1" id="KW-0175">Coiled coil</keyword>
<accession>A0A1W0A560</accession>
<comment type="caution">
    <text evidence="3">The sequence shown here is derived from an EMBL/GenBank/DDBJ whole genome shotgun (WGS) entry which is preliminary data.</text>
</comment>
<dbReference type="OrthoDB" id="78820at2759"/>
<keyword evidence="4" id="KW-1185">Reference proteome</keyword>
<protein>
    <submittedName>
        <fullName evidence="3">Uncharacterized protein</fullName>
    </submittedName>
</protein>
<dbReference type="EMBL" id="JNBS01000492">
    <property type="protein sequence ID" value="OQS05170.1"/>
    <property type="molecule type" value="Genomic_DNA"/>
</dbReference>
<feature type="non-terminal residue" evidence="3">
    <location>
        <position position="1"/>
    </location>
</feature>
<gene>
    <name evidence="3" type="ORF">THRCLA_02651</name>
</gene>
<feature type="coiled-coil region" evidence="1">
    <location>
        <begin position="325"/>
        <end position="352"/>
    </location>
</feature>
<feature type="region of interest" description="Disordered" evidence="2">
    <location>
        <begin position="382"/>
        <end position="417"/>
    </location>
</feature>
<feature type="coiled-coil region" evidence="1">
    <location>
        <begin position="12"/>
        <end position="148"/>
    </location>
</feature>
<proteinExistence type="predicted"/>
<dbReference type="STRING" id="74557.A0A1W0A560"/>